<feature type="region of interest" description="Disordered" evidence="3">
    <location>
        <begin position="258"/>
        <end position="280"/>
    </location>
</feature>
<dbReference type="InterPro" id="IPR052420">
    <property type="entry name" value="Espin/Espin-like"/>
</dbReference>
<evidence type="ECO:0000256" key="1">
    <source>
        <dbReference type="ARBA" id="ARBA00022737"/>
    </source>
</evidence>
<dbReference type="PANTHER" id="PTHR24153">
    <property type="entry name" value="ESPIN"/>
    <property type="match status" value="1"/>
</dbReference>
<keyword evidence="5" id="KW-1185">Reference proteome</keyword>
<feature type="compositionally biased region" description="Basic and acidic residues" evidence="3">
    <location>
        <begin position="258"/>
        <end position="271"/>
    </location>
</feature>
<dbReference type="AlphaFoldDB" id="A0ABD3M6N7"/>
<dbReference type="EMBL" id="JALLBG020000198">
    <property type="protein sequence ID" value="KAL3759706.1"/>
    <property type="molecule type" value="Genomic_DNA"/>
</dbReference>
<feature type="region of interest" description="Disordered" evidence="3">
    <location>
        <begin position="174"/>
        <end position="194"/>
    </location>
</feature>
<dbReference type="InterPro" id="IPR036770">
    <property type="entry name" value="Ankyrin_rpt-contain_sf"/>
</dbReference>
<evidence type="ECO:0000256" key="2">
    <source>
        <dbReference type="ARBA" id="ARBA00023043"/>
    </source>
</evidence>
<feature type="region of interest" description="Disordered" evidence="3">
    <location>
        <begin position="88"/>
        <end position="108"/>
    </location>
</feature>
<dbReference type="Gene3D" id="1.25.40.20">
    <property type="entry name" value="Ankyrin repeat-containing domain"/>
    <property type="match status" value="1"/>
</dbReference>
<sequence>MRGTEDDEHIPLHCGSDGDENDTSSHSNLDINNDVSCHDIINEKDGGGININMGCPTNKEFRVGKYMGYCALGLRTSLHDSWEFDTRSDEQDEINGTKVSRNNSEDGDENCNGEFVSFWRHNNIDDNESFSKVHDDIYSQPSDSECDNDGNRRGIAKWLLQNKNQSVLERDALCDSSTNMTQSSRRKSRGHSDYAEANSHDAYLLLASSSADCVPKSTNQTRCWNKQAKKVESNVINHDIVSKIGPLFRGSVRGFTDSRNEKDSLNQHKDDEECDGSENDVSDLSIRRDHAAVIRSISQGIVGTTDDTLLSDATCGDTIPNRDKRFLSRFIHRFNRIGNQFLIAQLHCLLQKEDWSLATVLLQSNPELAEAWHHVDRLYDGRYGGAALPIHAACALRPPPSFIEMLATLYPKGLLEKDKAFGRVPLHVACRGVAESGVIRVLCEMEPKCVDEKDTYNRVALHYLVKNYFSFGDDDGEISMDGDDSTENKDMDEDGMNGMKILINTNSNCVRAADHRGWLPLHVACSSSARKGMIRVIRLLLAIWPESIHVKTDKENDALACVTMAGSHHPTKDRVIALLHEAKSCPTAKMLELG</sequence>
<proteinExistence type="predicted"/>
<keyword evidence="2" id="KW-0040">ANK repeat</keyword>
<keyword evidence="1" id="KW-0677">Repeat</keyword>
<accession>A0ABD3M6N7</accession>
<name>A0ABD3M6N7_9STRA</name>
<dbReference type="SUPFAM" id="SSF48403">
    <property type="entry name" value="Ankyrin repeat"/>
    <property type="match status" value="1"/>
</dbReference>
<gene>
    <name evidence="4" type="ORF">ACHAWU_010275</name>
</gene>
<comment type="caution">
    <text evidence="4">The sequence shown here is derived from an EMBL/GenBank/DDBJ whole genome shotgun (WGS) entry which is preliminary data.</text>
</comment>
<dbReference type="Proteomes" id="UP001530293">
    <property type="component" value="Unassembled WGS sequence"/>
</dbReference>
<evidence type="ECO:0000256" key="3">
    <source>
        <dbReference type="SAM" id="MobiDB-lite"/>
    </source>
</evidence>
<dbReference type="PANTHER" id="PTHR24153:SF8">
    <property type="entry name" value="FORKED, ISOFORM F"/>
    <property type="match status" value="1"/>
</dbReference>
<feature type="region of interest" description="Disordered" evidence="3">
    <location>
        <begin position="1"/>
        <end position="27"/>
    </location>
</feature>
<reference evidence="4 5" key="1">
    <citation type="submission" date="2024-10" db="EMBL/GenBank/DDBJ databases">
        <title>Updated reference genomes for cyclostephanoid diatoms.</title>
        <authorList>
            <person name="Roberts W.R."/>
            <person name="Alverson A.J."/>
        </authorList>
    </citation>
    <scope>NUCLEOTIDE SEQUENCE [LARGE SCALE GENOMIC DNA]</scope>
    <source>
        <strain evidence="4 5">AJA232-27</strain>
    </source>
</reference>
<protein>
    <submittedName>
        <fullName evidence="4">Uncharacterized protein</fullName>
    </submittedName>
</protein>
<evidence type="ECO:0000313" key="4">
    <source>
        <dbReference type="EMBL" id="KAL3759706.1"/>
    </source>
</evidence>
<organism evidence="4 5">
    <name type="scientific">Discostella pseudostelligera</name>
    <dbReference type="NCBI Taxonomy" id="259834"/>
    <lineage>
        <taxon>Eukaryota</taxon>
        <taxon>Sar</taxon>
        <taxon>Stramenopiles</taxon>
        <taxon>Ochrophyta</taxon>
        <taxon>Bacillariophyta</taxon>
        <taxon>Coscinodiscophyceae</taxon>
        <taxon>Thalassiosirophycidae</taxon>
        <taxon>Stephanodiscales</taxon>
        <taxon>Stephanodiscaceae</taxon>
        <taxon>Discostella</taxon>
    </lineage>
</organism>
<evidence type="ECO:0000313" key="5">
    <source>
        <dbReference type="Proteomes" id="UP001530293"/>
    </source>
</evidence>